<evidence type="ECO:0008006" key="3">
    <source>
        <dbReference type="Google" id="ProtNLM"/>
    </source>
</evidence>
<reference evidence="1 2" key="1">
    <citation type="journal article" date="2015" name="Nature">
        <title>rRNA introns, odd ribosomes, and small enigmatic genomes across a large radiation of phyla.</title>
        <authorList>
            <person name="Brown C.T."/>
            <person name="Hug L.A."/>
            <person name="Thomas B.C."/>
            <person name="Sharon I."/>
            <person name="Castelle C.J."/>
            <person name="Singh A."/>
            <person name="Wilkins M.J."/>
            <person name="Williams K.H."/>
            <person name="Banfield J.F."/>
        </authorList>
    </citation>
    <scope>NUCLEOTIDE SEQUENCE [LARGE SCALE GENOMIC DNA]</scope>
</reference>
<sequence>MHRRVTIGHLPNGVQVNCMSDKVSFVSGIGTDLGAIDDPLLKTGLVHLSEHMIARETPQMNARAMHIELRKLTGWGEAADSDLNVRIDWLSFLLGHGLLCDARDMVSILTLLAGAYINPFMRESGLQSEKAAIHTETRIFGLDDIVSELELALMRLVYTTNPMHRRIDSEIDELMKINHTSAIRRLFKQKLVPHRTFVNIFGPSHGKSMELARRLIGDWTVTSDNSGDNSTSGRTREKRAVAGYDGSDNFPILTEPREREKIDSRISGYYLVMGFPIPEKLVQRDELIEMVADIIAFESFESLRTGNFNFYTGAYRVIPVVNISFINGLMYFWTATSSKRGIEIAEAEILRQCRRIFDGFIDPILFEALKYRKYASWTSMFKGYTDILAEEVISHIVNGDWDLRKFHTRVDKIKSLNIDKVKRMARKLFSTPQSFNYAKVYFGPE</sequence>
<comment type="caution">
    <text evidence="1">The sequence shown here is derived from an EMBL/GenBank/DDBJ whole genome shotgun (WGS) entry which is preliminary data.</text>
</comment>
<name>A0A837HRZ8_9BACT</name>
<dbReference type="AlphaFoldDB" id="A0A837HRZ8"/>
<dbReference type="GO" id="GO:0046872">
    <property type="term" value="F:metal ion binding"/>
    <property type="evidence" value="ECO:0007669"/>
    <property type="project" value="InterPro"/>
</dbReference>
<protein>
    <recommendedName>
        <fullName evidence="3">Peptidase M16 domain protein</fullName>
    </recommendedName>
</protein>
<gene>
    <name evidence="1" type="ORF">UT35_C0033G0006</name>
</gene>
<organism evidence="1 2">
    <name type="scientific">Candidatus Yanofskybacteria bacterium GW2011_GWD1_39_16</name>
    <dbReference type="NCBI Taxonomy" id="1619030"/>
    <lineage>
        <taxon>Bacteria</taxon>
        <taxon>Candidatus Yanofskyibacteriota</taxon>
    </lineage>
</organism>
<dbReference type="Proteomes" id="UP000033996">
    <property type="component" value="Unassembled WGS sequence"/>
</dbReference>
<dbReference type="InterPro" id="IPR011249">
    <property type="entry name" value="Metalloenz_LuxS/M16"/>
</dbReference>
<dbReference type="Gene3D" id="3.30.830.10">
    <property type="entry name" value="Metalloenzyme, LuxS/M16 peptidase-like"/>
    <property type="match status" value="2"/>
</dbReference>
<proteinExistence type="predicted"/>
<accession>A0A837HRZ8</accession>
<dbReference type="SUPFAM" id="SSF63411">
    <property type="entry name" value="LuxS/MPP-like metallohydrolase"/>
    <property type="match status" value="2"/>
</dbReference>
<dbReference type="EMBL" id="LBWL01000033">
    <property type="protein sequence ID" value="KKR06778.1"/>
    <property type="molecule type" value="Genomic_DNA"/>
</dbReference>
<evidence type="ECO:0000313" key="1">
    <source>
        <dbReference type="EMBL" id="KKR06778.1"/>
    </source>
</evidence>
<evidence type="ECO:0000313" key="2">
    <source>
        <dbReference type="Proteomes" id="UP000033996"/>
    </source>
</evidence>